<dbReference type="AlphaFoldDB" id="A0AAV4RC05"/>
<protein>
    <submittedName>
        <fullName evidence="1">Uncharacterized protein</fullName>
    </submittedName>
</protein>
<comment type="caution">
    <text evidence="1">The sequence shown here is derived from an EMBL/GenBank/DDBJ whole genome shotgun (WGS) entry which is preliminary data.</text>
</comment>
<proteinExistence type="predicted"/>
<organism evidence="1 2">
    <name type="scientific">Caerostris darwini</name>
    <dbReference type="NCBI Taxonomy" id="1538125"/>
    <lineage>
        <taxon>Eukaryota</taxon>
        <taxon>Metazoa</taxon>
        <taxon>Ecdysozoa</taxon>
        <taxon>Arthropoda</taxon>
        <taxon>Chelicerata</taxon>
        <taxon>Arachnida</taxon>
        <taxon>Araneae</taxon>
        <taxon>Araneomorphae</taxon>
        <taxon>Entelegynae</taxon>
        <taxon>Araneoidea</taxon>
        <taxon>Araneidae</taxon>
        <taxon>Caerostris</taxon>
    </lineage>
</organism>
<sequence length="98" mass="10713">MISSESANNCQLPKDVNFLGQLTLGGACNPQRARPQVADRRMPPSVSDVCLIMFETRPAGRDTANDQKTLKKGIQTDKKAEANIILAMSPSELYHVGR</sequence>
<dbReference type="Proteomes" id="UP001054837">
    <property type="component" value="Unassembled WGS sequence"/>
</dbReference>
<reference evidence="1 2" key="1">
    <citation type="submission" date="2021-06" db="EMBL/GenBank/DDBJ databases">
        <title>Caerostris darwini draft genome.</title>
        <authorList>
            <person name="Kono N."/>
            <person name="Arakawa K."/>
        </authorList>
    </citation>
    <scope>NUCLEOTIDE SEQUENCE [LARGE SCALE GENOMIC DNA]</scope>
</reference>
<evidence type="ECO:0000313" key="1">
    <source>
        <dbReference type="EMBL" id="GIY19230.1"/>
    </source>
</evidence>
<accession>A0AAV4RC05</accession>
<gene>
    <name evidence="1" type="ORF">CDAR_10281</name>
</gene>
<dbReference type="EMBL" id="BPLQ01006028">
    <property type="protein sequence ID" value="GIY19230.1"/>
    <property type="molecule type" value="Genomic_DNA"/>
</dbReference>
<name>A0AAV4RC05_9ARAC</name>
<evidence type="ECO:0000313" key="2">
    <source>
        <dbReference type="Proteomes" id="UP001054837"/>
    </source>
</evidence>
<keyword evidence="2" id="KW-1185">Reference proteome</keyword>